<comment type="caution">
    <text evidence="1">The sequence shown here is derived from an EMBL/GenBank/DDBJ whole genome shotgun (WGS) entry which is preliminary data.</text>
</comment>
<gene>
    <name evidence="1" type="ORF">J2X98_001968</name>
</gene>
<sequence>MILRHQPVQSSGAAASCVLFDMDGTLLDSAAGVTASAAQALAAVGAPVPQEELLRLVGPPMLESFRERLDRDEVRSRLALKHYRRLYAEQGAQQSAPYAGIRELLEQLRFAGVPMAVATSKAEDQALLMARRFGLDHYFVRICGASDQDRRWTKADVIAELLDRLAAAAVDVSRPLMVGDRSFDVQGAAAHGIPAVFAGWGYGVAEEEAGDAFVASSPAAVLPAVLG</sequence>
<dbReference type="PANTHER" id="PTHR43434:SF20">
    <property type="entry name" value="5'-NUCLEOTIDASE"/>
    <property type="match status" value="1"/>
</dbReference>
<dbReference type="SUPFAM" id="SSF56784">
    <property type="entry name" value="HAD-like"/>
    <property type="match status" value="1"/>
</dbReference>
<dbReference type="Gene3D" id="3.40.50.1000">
    <property type="entry name" value="HAD superfamily/HAD-like"/>
    <property type="match status" value="1"/>
</dbReference>
<keyword evidence="1" id="KW-0378">Hydrolase</keyword>
<evidence type="ECO:0000313" key="2">
    <source>
        <dbReference type="Proteomes" id="UP001226577"/>
    </source>
</evidence>
<protein>
    <submittedName>
        <fullName evidence="1">Phosphoglycolate phosphatase</fullName>
        <ecNumber evidence="1">3.1.3.18</ecNumber>
    </submittedName>
</protein>
<dbReference type="InterPro" id="IPR050155">
    <property type="entry name" value="HAD-like_hydrolase_sf"/>
</dbReference>
<dbReference type="InterPro" id="IPR023198">
    <property type="entry name" value="PGP-like_dom2"/>
</dbReference>
<evidence type="ECO:0000313" key="1">
    <source>
        <dbReference type="EMBL" id="MDP9888380.1"/>
    </source>
</evidence>
<dbReference type="Proteomes" id="UP001226577">
    <property type="component" value="Unassembled WGS sequence"/>
</dbReference>
<keyword evidence="2" id="KW-1185">Reference proteome</keyword>
<dbReference type="GO" id="GO:0008967">
    <property type="term" value="F:phosphoglycolate phosphatase activity"/>
    <property type="evidence" value="ECO:0007669"/>
    <property type="project" value="UniProtKB-EC"/>
</dbReference>
<dbReference type="RefSeq" id="WP_307307237.1">
    <property type="nucleotide sequence ID" value="NZ_JAUSRE010000008.1"/>
</dbReference>
<dbReference type="EMBL" id="JAUSRE010000008">
    <property type="protein sequence ID" value="MDP9888380.1"/>
    <property type="molecule type" value="Genomic_DNA"/>
</dbReference>
<accession>A0ABT9RT19</accession>
<dbReference type="Pfam" id="PF13419">
    <property type="entry name" value="HAD_2"/>
    <property type="match status" value="1"/>
</dbReference>
<dbReference type="InterPro" id="IPR023214">
    <property type="entry name" value="HAD_sf"/>
</dbReference>
<dbReference type="InterPro" id="IPR036412">
    <property type="entry name" value="HAD-like_sf"/>
</dbReference>
<dbReference type="Gene3D" id="1.10.150.240">
    <property type="entry name" value="Putative phosphatase, domain 2"/>
    <property type="match status" value="1"/>
</dbReference>
<organism evidence="1 2">
    <name type="scientific">Pseudarthrobacter enclensis</name>
    <dbReference type="NCBI Taxonomy" id="993070"/>
    <lineage>
        <taxon>Bacteria</taxon>
        <taxon>Bacillati</taxon>
        <taxon>Actinomycetota</taxon>
        <taxon>Actinomycetes</taxon>
        <taxon>Micrococcales</taxon>
        <taxon>Micrococcaceae</taxon>
        <taxon>Pseudarthrobacter</taxon>
    </lineage>
</organism>
<dbReference type="EC" id="3.1.3.18" evidence="1"/>
<name>A0ABT9RT19_9MICC</name>
<dbReference type="InterPro" id="IPR041492">
    <property type="entry name" value="HAD_2"/>
</dbReference>
<proteinExistence type="predicted"/>
<dbReference type="PANTHER" id="PTHR43434">
    <property type="entry name" value="PHOSPHOGLYCOLATE PHOSPHATASE"/>
    <property type="match status" value="1"/>
</dbReference>
<dbReference type="PROSITE" id="PS51257">
    <property type="entry name" value="PROKAR_LIPOPROTEIN"/>
    <property type="match status" value="1"/>
</dbReference>
<reference evidence="1 2" key="1">
    <citation type="submission" date="2023-07" db="EMBL/GenBank/DDBJ databases">
        <title>Sorghum-associated microbial communities from plants grown in Nebraska, USA.</title>
        <authorList>
            <person name="Schachtman D."/>
        </authorList>
    </citation>
    <scope>NUCLEOTIDE SEQUENCE [LARGE SCALE GENOMIC DNA]</scope>
    <source>
        <strain evidence="1 2">CC222</strain>
    </source>
</reference>